<dbReference type="AlphaFoldDB" id="A0A9Q3GGR9"/>
<gene>
    <name evidence="1" type="ORF">O181_005537</name>
</gene>
<organism evidence="1 2">
    <name type="scientific">Austropuccinia psidii MF-1</name>
    <dbReference type="NCBI Taxonomy" id="1389203"/>
    <lineage>
        <taxon>Eukaryota</taxon>
        <taxon>Fungi</taxon>
        <taxon>Dikarya</taxon>
        <taxon>Basidiomycota</taxon>
        <taxon>Pucciniomycotina</taxon>
        <taxon>Pucciniomycetes</taxon>
        <taxon>Pucciniales</taxon>
        <taxon>Sphaerophragmiaceae</taxon>
        <taxon>Austropuccinia</taxon>
    </lineage>
</organism>
<name>A0A9Q3GGR9_9BASI</name>
<accession>A0A9Q3GGR9</accession>
<comment type="caution">
    <text evidence="1">The sequence shown here is derived from an EMBL/GenBank/DDBJ whole genome shotgun (WGS) entry which is preliminary data.</text>
</comment>
<proteinExistence type="predicted"/>
<keyword evidence="2" id="KW-1185">Reference proteome</keyword>
<sequence length="180" mass="20590">MTDCWPKQWFKARLSRIHFFLGVFHTQTQSNFSPKSLISSDVVPPPQKKITQFKRQLLGPDHLGSIINHAVDLGLGKGEASLEILWLEVRFLGCYLRQFSKLMDLMLDGWIGNLRQHEICNLGNRKTTTPGCDVIELLEIPFLEDGWLASLDSPKELKLDHHIVDSRQWDPTQLSICLIA</sequence>
<protein>
    <submittedName>
        <fullName evidence="1">Uncharacterized protein</fullName>
    </submittedName>
</protein>
<evidence type="ECO:0000313" key="1">
    <source>
        <dbReference type="EMBL" id="MBW0465822.1"/>
    </source>
</evidence>
<dbReference type="Proteomes" id="UP000765509">
    <property type="component" value="Unassembled WGS sequence"/>
</dbReference>
<dbReference type="EMBL" id="AVOT02001136">
    <property type="protein sequence ID" value="MBW0465822.1"/>
    <property type="molecule type" value="Genomic_DNA"/>
</dbReference>
<evidence type="ECO:0000313" key="2">
    <source>
        <dbReference type="Proteomes" id="UP000765509"/>
    </source>
</evidence>
<reference evidence="1" key="1">
    <citation type="submission" date="2021-03" db="EMBL/GenBank/DDBJ databases">
        <title>Draft genome sequence of rust myrtle Austropuccinia psidii MF-1, a brazilian biotype.</title>
        <authorList>
            <person name="Quecine M.C."/>
            <person name="Pachon D.M.R."/>
            <person name="Bonatelli M.L."/>
            <person name="Correr F.H."/>
            <person name="Franceschini L.M."/>
            <person name="Leite T.F."/>
            <person name="Margarido G.R.A."/>
            <person name="Almeida C.A."/>
            <person name="Ferrarezi J.A."/>
            <person name="Labate C.A."/>
        </authorList>
    </citation>
    <scope>NUCLEOTIDE SEQUENCE</scope>
    <source>
        <strain evidence="1">MF-1</strain>
    </source>
</reference>